<evidence type="ECO:0000259" key="1">
    <source>
        <dbReference type="PROSITE" id="PS51534"/>
    </source>
</evidence>
<dbReference type="SUPFAM" id="SSF52200">
    <property type="entry name" value="Toll/Interleukin receptor TIR domain"/>
    <property type="match status" value="1"/>
</dbReference>
<dbReference type="Gene3D" id="3.40.50.10140">
    <property type="entry name" value="Toll/interleukin-1 receptor homology (TIR) domain"/>
    <property type="match status" value="1"/>
</dbReference>
<dbReference type="PROSITE" id="PS51534">
    <property type="entry name" value="SEFIR"/>
    <property type="match status" value="1"/>
</dbReference>
<proteinExistence type="predicted"/>
<dbReference type="InterPro" id="IPR000157">
    <property type="entry name" value="TIR_dom"/>
</dbReference>
<sequence>MMEELNADKLFISYAWSSPEHEKWVLELAERLESNGVSVVIDKWDSTEGQNLNAFMQRSVNDPTITKVLVICDEKYAKKADGFEGGVGTETVIISNEVYQDVKQTKFIPIITQRSVDGEAYIPTYLKGTKYIDMSSEQSYEDGYEKLLRNLYGKPEYVRPIRGKAPSFLLQDEKKTALESRRALSRFRHNVEKRPRNIDIYTQEFSETFKEDFASFAITVSNTDSLINSIYNSLHQTVELRNVYIEFIEFYIRESETVDVDLIINFFESLYPIIYTKQNGSLYSENQFDHMKLFVTELMIYTITLLYKYRKYTTIRDLVNNHYFVLNDTGRELDGSIGIFNSYPRLIEESPNPSTGQRYISNSGQLILDRANYKGITTADLVQADFLLYFLSCSFDKLNDYFSWNPPTAPYFTNERISFMAKLKSKRFFESVKLMFGISDVEEMKKLVKGFKDYLERVGNTRSLMFIKNTIIRPEDIASL</sequence>
<evidence type="ECO:0000313" key="3">
    <source>
        <dbReference type="Proteomes" id="UP000064189"/>
    </source>
</evidence>
<evidence type="ECO:0000313" key="2">
    <source>
        <dbReference type="EMBL" id="KWW20288.1"/>
    </source>
</evidence>
<gene>
    <name evidence="2" type="ORF">AS888_19310</name>
</gene>
<dbReference type="InterPro" id="IPR035897">
    <property type="entry name" value="Toll_tir_struct_dom_sf"/>
</dbReference>
<accession>A0A109MYQ0</accession>
<keyword evidence="3" id="KW-1185">Reference proteome</keyword>
<dbReference type="Pfam" id="PF13676">
    <property type="entry name" value="TIR_2"/>
    <property type="match status" value="1"/>
</dbReference>
<protein>
    <recommendedName>
        <fullName evidence="1">SEFIR domain-containing protein</fullName>
    </recommendedName>
</protein>
<reference evidence="2 3" key="1">
    <citation type="submission" date="2015-11" db="EMBL/GenBank/DDBJ databases">
        <title>Genome Sequence of Bacillus simplex strain VanAntwerpen2.</title>
        <authorList>
            <person name="Couger M.B."/>
        </authorList>
    </citation>
    <scope>NUCLEOTIDE SEQUENCE [LARGE SCALE GENOMIC DNA]</scope>
    <source>
        <strain evidence="2 3">VanAntwerpen02</strain>
    </source>
</reference>
<organism evidence="2 3">
    <name type="scientific">Peribacillus simplex</name>
    <dbReference type="NCBI Taxonomy" id="1478"/>
    <lineage>
        <taxon>Bacteria</taxon>
        <taxon>Bacillati</taxon>
        <taxon>Bacillota</taxon>
        <taxon>Bacilli</taxon>
        <taxon>Bacillales</taxon>
        <taxon>Bacillaceae</taxon>
        <taxon>Peribacillus</taxon>
    </lineage>
</organism>
<dbReference type="InterPro" id="IPR013568">
    <property type="entry name" value="SEFIR_dom"/>
</dbReference>
<feature type="domain" description="SEFIR" evidence="1">
    <location>
        <begin position="7"/>
        <end position="143"/>
    </location>
</feature>
<dbReference type="EMBL" id="LNNH01000018">
    <property type="protein sequence ID" value="KWW20288.1"/>
    <property type="molecule type" value="Genomic_DNA"/>
</dbReference>
<comment type="caution">
    <text evidence="2">The sequence shown here is derived from an EMBL/GenBank/DDBJ whole genome shotgun (WGS) entry which is preliminary data.</text>
</comment>
<name>A0A109MYQ0_9BACI</name>
<dbReference type="AlphaFoldDB" id="A0A109MYQ0"/>
<dbReference type="Proteomes" id="UP000064189">
    <property type="component" value="Unassembled WGS sequence"/>
</dbReference>
<dbReference type="RefSeq" id="WP_061142117.1">
    <property type="nucleotide sequence ID" value="NZ_LNNH01000018.1"/>
</dbReference>
<dbReference type="GO" id="GO:0007165">
    <property type="term" value="P:signal transduction"/>
    <property type="evidence" value="ECO:0007669"/>
    <property type="project" value="InterPro"/>
</dbReference>